<feature type="compositionally biased region" description="Basic residues" evidence="1">
    <location>
        <begin position="7"/>
        <end position="16"/>
    </location>
</feature>
<feature type="region of interest" description="Disordered" evidence="1">
    <location>
        <begin position="265"/>
        <end position="320"/>
    </location>
</feature>
<dbReference type="RefSeq" id="WP_125228911.1">
    <property type="nucleotide sequence ID" value="NZ_RQYT01000042.1"/>
</dbReference>
<evidence type="ECO:0000313" key="3">
    <source>
        <dbReference type="EMBL" id="RRD48376.1"/>
    </source>
</evidence>
<dbReference type="InterPro" id="IPR015943">
    <property type="entry name" value="WD40/YVTN_repeat-like_dom_sf"/>
</dbReference>
<comment type="caution">
    <text evidence="3">The sequence shown here is derived from an EMBL/GenBank/DDBJ whole genome shotgun (WGS) entry which is preliminary data.</text>
</comment>
<keyword evidence="2" id="KW-1133">Transmembrane helix</keyword>
<sequence length="347" mass="35939">MSSFRGRIGRRDRRSHQPSGSRAGEQPWRRVLAACLAGGMVWATSLPAVAEDLVLPDAGAAVTGVAWDDSGDRLFAVSEVHGASILIIDAAGEKRGNLDFSAQPESVQGLALHDGNLYVGDIGGDRDEITVFRMSAEAGEQKYRAYKFAYPDGSHDAKALLVSGKGRIYIVTAGENAGVYRAELELSRDGVNKLTRSADAPDGVTDATFLPDGATIIMRTAAGLAKVDAYSWETTATVSYVGAPEGESVTAKGEGAILVGAQTLREEEVPDGDTERVISAEASPTPSQSPAPPAESGAAPEPSQPAGETPPDQSQGAKPALGGTKLALAAAAALALCCGLVVLLRRN</sequence>
<keyword evidence="2" id="KW-0472">Membrane</keyword>
<evidence type="ECO:0000256" key="1">
    <source>
        <dbReference type="SAM" id="MobiDB-lite"/>
    </source>
</evidence>
<dbReference type="EMBL" id="RQYT01000042">
    <property type="protein sequence ID" value="RRD48376.1"/>
    <property type="molecule type" value="Genomic_DNA"/>
</dbReference>
<keyword evidence="2" id="KW-0812">Transmembrane</keyword>
<dbReference type="OrthoDB" id="9801244at2"/>
<accession>A0A3P1WQY6</accession>
<dbReference type="Gene3D" id="2.130.10.10">
    <property type="entry name" value="YVTN repeat-like/Quinoprotein amine dehydrogenase"/>
    <property type="match status" value="1"/>
</dbReference>
<name>A0A3P1WQY6_9ACTN</name>
<evidence type="ECO:0000256" key="2">
    <source>
        <dbReference type="SAM" id="Phobius"/>
    </source>
</evidence>
<evidence type="ECO:0000313" key="4">
    <source>
        <dbReference type="Proteomes" id="UP000280935"/>
    </source>
</evidence>
<dbReference type="SUPFAM" id="SSF63829">
    <property type="entry name" value="Calcium-dependent phosphotriesterase"/>
    <property type="match status" value="1"/>
</dbReference>
<organism evidence="3 4">
    <name type="scientific">Arachnia propionica</name>
    <dbReference type="NCBI Taxonomy" id="1750"/>
    <lineage>
        <taxon>Bacteria</taxon>
        <taxon>Bacillati</taxon>
        <taxon>Actinomycetota</taxon>
        <taxon>Actinomycetes</taxon>
        <taxon>Propionibacteriales</taxon>
        <taxon>Propionibacteriaceae</taxon>
        <taxon>Arachnia</taxon>
    </lineage>
</organism>
<feature type="transmembrane region" description="Helical" evidence="2">
    <location>
        <begin position="326"/>
        <end position="344"/>
    </location>
</feature>
<gene>
    <name evidence="3" type="ORF">EII35_13085</name>
</gene>
<protein>
    <submittedName>
        <fullName evidence="3">Uncharacterized protein</fullName>
    </submittedName>
</protein>
<dbReference type="Proteomes" id="UP000280935">
    <property type="component" value="Unassembled WGS sequence"/>
</dbReference>
<feature type="region of interest" description="Disordered" evidence="1">
    <location>
        <begin position="1"/>
        <end position="25"/>
    </location>
</feature>
<feature type="compositionally biased region" description="Low complexity" evidence="1">
    <location>
        <begin position="294"/>
        <end position="307"/>
    </location>
</feature>
<proteinExistence type="predicted"/>
<dbReference type="AlphaFoldDB" id="A0A3P1WQY6"/>
<reference evidence="3 4" key="1">
    <citation type="submission" date="2018-11" db="EMBL/GenBank/DDBJ databases">
        <title>Genomes From Bacteria Associated with the Canine Oral Cavity: a Test Case for Automated Genome-Based Taxonomic Assignment.</title>
        <authorList>
            <person name="Coil D.A."/>
            <person name="Jospin G."/>
            <person name="Darling A.E."/>
            <person name="Wallis C."/>
            <person name="Davis I.J."/>
            <person name="Harris S."/>
            <person name="Eisen J.A."/>
            <person name="Holcombe L.J."/>
            <person name="O'Flynn C."/>
        </authorList>
    </citation>
    <scope>NUCLEOTIDE SEQUENCE [LARGE SCALE GENOMIC DNA]</scope>
    <source>
        <strain evidence="3 4">OH2822_COT-296</strain>
    </source>
</reference>